<reference evidence="2 3" key="1">
    <citation type="submission" date="2020-08" db="EMBL/GenBank/DDBJ databases">
        <title>A Genomic Blueprint of the Chicken Gut Microbiome.</title>
        <authorList>
            <person name="Gilroy R."/>
            <person name="Ravi A."/>
            <person name="Getino M."/>
            <person name="Pursley I."/>
            <person name="Horton D.L."/>
            <person name="Alikhan N.-F."/>
            <person name="Baker D."/>
            <person name="Gharbi K."/>
            <person name="Hall N."/>
            <person name="Watson M."/>
            <person name="Adriaenssens E.M."/>
            <person name="Foster-Nyarko E."/>
            <person name="Jarju S."/>
            <person name="Secka A."/>
            <person name="Antonio M."/>
            <person name="Oren A."/>
            <person name="Chaudhuri R."/>
            <person name="La Ragione R.M."/>
            <person name="Hildebrand F."/>
            <person name="Pallen M.J."/>
        </authorList>
    </citation>
    <scope>NUCLEOTIDE SEQUENCE [LARGE SCALE GENOMIC DNA]</scope>
    <source>
        <strain evidence="2 3">Sa2BVA9</strain>
    </source>
</reference>
<protein>
    <submittedName>
        <fullName evidence="2">Uncharacterized protein</fullName>
    </submittedName>
</protein>
<proteinExistence type="predicted"/>
<dbReference type="RefSeq" id="WP_191800109.1">
    <property type="nucleotide sequence ID" value="NZ_JACSQL010000004.1"/>
</dbReference>
<evidence type="ECO:0000313" key="3">
    <source>
        <dbReference type="Proteomes" id="UP000608071"/>
    </source>
</evidence>
<comment type="caution">
    <text evidence="2">The sequence shown here is derived from an EMBL/GenBank/DDBJ whole genome shotgun (WGS) entry which is preliminary data.</text>
</comment>
<name>A0ABR8SZ36_9BACL</name>
<evidence type="ECO:0000256" key="1">
    <source>
        <dbReference type="SAM" id="Phobius"/>
    </source>
</evidence>
<dbReference type="EMBL" id="JACSQL010000004">
    <property type="protein sequence ID" value="MBD7968766.1"/>
    <property type="molecule type" value="Genomic_DNA"/>
</dbReference>
<gene>
    <name evidence="2" type="ORF">H9647_11890</name>
</gene>
<organism evidence="2 3">
    <name type="scientific">Paenibacillus gallinarum</name>
    <dbReference type="NCBI Taxonomy" id="2762232"/>
    <lineage>
        <taxon>Bacteria</taxon>
        <taxon>Bacillati</taxon>
        <taxon>Bacillota</taxon>
        <taxon>Bacilli</taxon>
        <taxon>Bacillales</taxon>
        <taxon>Paenibacillaceae</taxon>
        <taxon>Paenibacillus</taxon>
    </lineage>
</organism>
<accession>A0ABR8SZ36</accession>
<sequence length="127" mass="14647">MNKKLWITIFIASFALLYILFGFWIAKDTKIILNKAMAADRNDQEYMDPSVFNRINPITSGATTADFSYDSSKHKAGIVVPLHFFFVSKVFVTHEYNQTDFGFKEPLTMDLKLKNGHWYATNVKIEP</sequence>
<feature type="transmembrane region" description="Helical" evidence="1">
    <location>
        <begin position="6"/>
        <end position="26"/>
    </location>
</feature>
<keyword evidence="3" id="KW-1185">Reference proteome</keyword>
<keyword evidence="1" id="KW-0812">Transmembrane</keyword>
<dbReference type="Proteomes" id="UP000608071">
    <property type="component" value="Unassembled WGS sequence"/>
</dbReference>
<evidence type="ECO:0000313" key="2">
    <source>
        <dbReference type="EMBL" id="MBD7968766.1"/>
    </source>
</evidence>
<keyword evidence="1" id="KW-0472">Membrane</keyword>
<keyword evidence="1" id="KW-1133">Transmembrane helix</keyword>